<dbReference type="SUPFAM" id="SSF53822">
    <property type="entry name" value="Periplasmic binding protein-like I"/>
    <property type="match status" value="1"/>
</dbReference>
<organism evidence="5 6">
    <name type="scientific">Tolumonas osonensis</name>
    <dbReference type="NCBI Taxonomy" id="675874"/>
    <lineage>
        <taxon>Bacteria</taxon>
        <taxon>Pseudomonadati</taxon>
        <taxon>Pseudomonadota</taxon>
        <taxon>Gammaproteobacteria</taxon>
        <taxon>Aeromonadales</taxon>
        <taxon>Aeromonadaceae</taxon>
        <taxon>Tolumonas</taxon>
    </lineage>
</organism>
<evidence type="ECO:0000259" key="4">
    <source>
        <dbReference type="Pfam" id="PF13407"/>
    </source>
</evidence>
<dbReference type="RefSeq" id="WP_188025758.1">
    <property type="nucleotide sequence ID" value="NZ_JACHGR010000002.1"/>
</dbReference>
<dbReference type="Pfam" id="PF13407">
    <property type="entry name" value="Peripla_BP_4"/>
    <property type="match status" value="1"/>
</dbReference>
<gene>
    <name evidence="5" type="ORF">HNR75_000841</name>
</gene>
<feature type="domain" description="Periplasmic binding protein" evidence="4">
    <location>
        <begin position="28"/>
        <end position="284"/>
    </location>
</feature>
<evidence type="ECO:0000256" key="3">
    <source>
        <dbReference type="SAM" id="SignalP"/>
    </source>
</evidence>
<dbReference type="PANTHER" id="PTHR30036:SF7">
    <property type="entry name" value="ABC TRANSPORTER PERIPLASMIC-BINDING PROTEIN YPHF"/>
    <property type="match status" value="1"/>
</dbReference>
<evidence type="ECO:0000313" key="5">
    <source>
        <dbReference type="EMBL" id="MBB6054969.1"/>
    </source>
</evidence>
<keyword evidence="6" id="KW-1185">Reference proteome</keyword>
<comment type="caution">
    <text evidence="5">The sequence shown here is derived from an EMBL/GenBank/DDBJ whole genome shotgun (WGS) entry which is preliminary data.</text>
</comment>
<name>A0A841GAK4_9GAMM</name>
<protein>
    <submittedName>
        <fullName evidence="5">Simple sugar transport system substrate-binding protein</fullName>
    </submittedName>
</protein>
<dbReference type="AlphaFoldDB" id="A0A841GAK4"/>
<proteinExistence type="inferred from homology"/>
<keyword evidence="3" id="KW-0732">Signal</keyword>
<evidence type="ECO:0000256" key="1">
    <source>
        <dbReference type="ARBA" id="ARBA00004418"/>
    </source>
</evidence>
<reference evidence="5 6" key="1">
    <citation type="submission" date="2020-08" db="EMBL/GenBank/DDBJ databases">
        <title>Genomic Encyclopedia of Type Strains, Phase IV (KMG-IV): sequencing the most valuable type-strain genomes for metagenomic binning, comparative biology and taxonomic classification.</title>
        <authorList>
            <person name="Goeker M."/>
        </authorList>
    </citation>
    <scope>NUCLEOTIDE SEQUENCE [LARGE SCALE GENOMIC DNA]</scope>
    <source>
        <strain evidence="5 6">DSM 22975</strain>
    </source>
</reference>
<dbReference type="Gene3D" id="3.40.50.2300">
    <property type="match status" value="2"/>
</dbReference>
<comment type="similarity">
    <text evidence="2">Belongs to the bacterial solute-binding protein 2 family.</text>
</comment>
<dbReference type="InterPro" id="IPR028082">
    <property type="entry name" value="Peripla_BP_I"/>
</dbReference>
<sequence>MKKAGLACVIATILASSATYAADSFKMGVVVKIGGIPWFNAMEEGIKKEAAKQGVEAWQIGPTSADPALQVRAIEDLIAQKVDVIGVVPNDAKVLEPVLEKAQKAGIKVIVHESPNQKFADWDFELVDAKQHGVNHMKKLAECMKGEGKYVAYVGSLTVPLHNVWADSAIEYQKANYPKMELAADKFGVAESLDDTMRTTKDLMSKHNDLKGVLAFGSQGPIGAGRAVMQRNKIDDICVVGPFSPGQGESLVMKGAIDGGYIWNPMTAGEVFVRVAKMMMDGQEIKDGMTIDGMGPVQIDTATRTILGNNTESEDKENIKKLVEMGL</sequence>
<dbReference type="InterPro" id="IPR025997">
    <property type="entry name" value="SBP_2_dom"/>
</dbReference>
<keyword evidence="5" id="KW-0813">Transport</keyword>
<dbReference type="GO" id="GO:0055085">
    <property type="term" value="P:transmembrane transport"/>
    <property type="evidence" value="ECO:0007669"/>
    <property type="project" value="UniProtKB-ARBA"/>
</dbReference>
<dbReference type="GO" id="GO:0030288">
    <property type="term" value="C:outer membrane-bounded periplasmic space"/>
    <property type="evidence" value="ECO:0007669"/>
    <property type="project" value="TreeGrafter"/>
</dbReference>
<dbReference type="GO" id="GO:0030246">
    <property type="term" value="F:carbohydrate binding"/>
    <property type="evidence" value="ECO:0007669"/>
    <property type="project" value="TreeGrafter"/>
</dbReference>
<feature type="signal peptide" evidence="3">
    <location>
        <begin position="1"/>
        <end position="21"/>
    </location>
</feature>
<feature type="chain" id="PRO_5032872865" evidence="3">
    <location>
        <begin position="22"/>
        <end position="327"/>
    </location>
</feature>
<evidence type="ECO:0000256" key="2">
    <source>
        <dbReference type="ARBA" id="ARBA00007639"/>
    </source>
</evidence>
<dbReference type="InterPro" id="IPR050555">
    <property type="entry name" value="Bact_Solute-Bind_Prot2"/>
</dbReference>
<comment type="subcellular location">
    <subcellularLocation>
        <location evidence="1">Periplasm</location>
    </subcellularLocation>
</comment>
<dbReference type="Proteomes" id="UP000585721">
    <property type="component" value="Unassembled WGS sequence"/>
</dbReference>
<evidence type="ECO:0000313" key="6">
    <source>
        <dbReference type="Proteomes" id="UP000585721"/>
    </source>
</evidence>
<keyword evidence="5" id="KW-0762">Sugar transport</keyword>
<accession>A0A841GAK4</accession>
<dbReference type="EMBL" id="JACHGR010000002">
    <property type="protein sequence ID" value="MBB6054969.1"/>
    <property type="molecule type" value="Genomic_DNA"/>
</dbReference>
<dbReference type="PANTHER" id="PTHR30036">
    <property type="entry name" value="D-XYLOSE-BINDING PERIPLASMIC PROTEIN"/>
    <property type="match status" value="1"/>
</dbReference>